<sequence>MGKIEQVRAEVDKGNQGNLDLSLVIKLKDGEPCSHGYARGTINGVDISDLVRVDVNRLSASDLLGEVRIVFFLDYGDYENE</sequence>
<dbReference type="RefSeq" id="WP_184922680.1">
    <property type="nucleotide sequence ID" value="NZ_JACHMO010000001.1"/>
</dbReference>
<evidence type="ECO:0000313" key="1">
    <source>
        <dbReference type="EMBL" id="MBB5804673.1"/>
    </source>
</evidence>
<name>A0A7W9M292_9PSEU</name>
<accession>A0A7W9M292</accession>
<gene>
    <name evidence="1" type="ORF">F4560_004441</name>
</gene>
<comment type="caution">
    <text evidence="1">The sequence shown here is derived from an EMBL/GenBank/DDBJ whole genome shotgun (WGS) entry which is preliminary data.</text>
</comment>
<protein>
    <submittedName>
        <fullName evidence="1">Uncharacterized protein</fullName>
    </submittedName>
</protein>
<dbReference type="EMBL" id="JACHMO010000001">
    <property type="protein sequence ID" value="MBB5804673.1"/>
    <property type="molecule type" value="Genomic_DNA"/>
</dbReference>
<dbReference type="AlphaFoldDB" id="A0A7W9M292"/>
<dbReference type="Proteomes" id="UP000552097">
    <property type="component" value="Unassembled WGS sequence"/>
</dbReference>
<organism evidence="1 2">
    <name type="scientific">Saccharothrix ecbatanensis</name>
    <dbReference type="NCBI Taxonomy" id="1105145"/>
    <lineage>
        <taxon>Bacteria</taxon>
        <taxon>Bacillati</taxon>
        <taxon>Actinomycetota</taxon>
        <taxon>Actinomycetes</taxon>
        <taxon>Pseudonocardiales</taxon>
        <taxon>Pseudonocardiaceae</taxon>
        <taxon>Saccharothrix</taxon>
    </lineage>
</organism>
<evidence type="ECO:0000313" key="2">
    <source>
        <dbReference type="Proteomes" id="UP000552097"/>
    </source>
</evidence>
<reference evidence="1 2" key="1">
    <citation type="submission" date="2020-08" db="EMBL/GenBank/DDBJ databases">
        <title>Sequencing the genomes of 1000 actinobacteria strains.</title>
        <authorList>
            <person name="Klenk H.-P."/>
        </authorList>
    </citation>
    <scope>NUCLEOTIDE SEQUENCE [LARGE SCALE GENOMIC DNA]</scope>
    <source>
        <strain evidence="1 2">DSM 45486</strain>
    </source>
</reference>
<proteinExistence type="predicted"/>
<keyword evidence="2" id="KW-1185">Reference proteome</keyword>